<organism evidence="2 3">
    <name type="scientific">Falsiroseomonas algicola</name>
    <dbReference type="NCBI Taxonomy" id="2716930"/>
    <lineage>
        <taxon>Bacteria</taxon>
        <taxon>Pseudomonadati</taxon>
        <taxon>Pseudomonadota</taxon>
        <taxon>Alphaproteobacteria</taxon>
        <taxon>Acetobacterales</taxon>
        <taxon>Roseomonadaceae</taxon>
        <taxon>Falsiroseomonas</taxon>
    </lineage>
</organism>
<dbReference type="AlphaFoldDB" id="A0A6M1LVF9"/>
<sequence length="66" mass="6975">TELLKARTGGDFTHVPYRGAGQWLPDLLEGRVHMVLGILAVVVPPVREGRLTPIAVAHAGRVAAAP</sequence>
<dbReference type="Pfam" id="PF03401">
    <property type="entry name" value="TctC"/>
    <property type="match status" value="1"/>
</dbReference>
<name>A0A6M1LVF9_9PROT</name>
<gene>
    <name evidence="2" type="ORF">G3576_31075</name>
</gene>
<dbReference type="Proteomes" id="UP000475385">
    <property type="component" value="Unassembled WGS sequence"/>
</dbReference>
<comment type="caution">
    <text evidence="2">The sequence shown here is derived from an EMBL/GenBank/DDBJ whole genome shotgun (WGS) entry which is preliminary data.</text>
</comment>
<dbReference type="EMBL" id="JAAIKB010000081">
    <property type="protein sequence ID" value="NGM24450.1"/>
    <property type="molecule type" value="Genomic_DNA"/>
</dbReference>
<evidence type="ECO:0000256" key="1">
    <source>
        <dbReference type="ARBA" id="ARBA00006987"/>
    </source>
</evidence>
<evidence type="ECO:0000313" key="3">
    <source>
        <dbReference type="Proteomes" id="UP000475385"/>
    </source>
</evidence>
<dbReference type="InterPro" id="IPR005064">
    <property type="entry name" value="BUG"/>
</dbReference>
<dbReference type="Gene3D" id="3.40.190.10">
    <property type="entry name" value="Periplasmic binding protein-like II"/>
    <property type="match status" value="1"/>
</dbReference>
<protein>
    <submittedName>
        <fullName evidence="2">Tripartite tricarboxylate transporter substrate binding protein</fullName>
    </submittedName>
</protein>
<feature type="non-terminal residue" evidence="2">
    <location>
        <position position="1"/>
    </location>
</feature>
<comment type="similarity">
    <text evidence="1">Belongs to the UPF0065 (bug) family.</text>
</comment>
<dbReference type="RefSeq" id="WP_268888616.1">
    <property type="nucleotide sequence ID" value="NZ_JAAIKB010000081.1"/>
</dbReference>
<reference evidence="2 3" key="1">
    <citation type="submission" date="2020-02" db="EMBL/GenBank/DDBJ databases">
        <authorList>
            <person name="Kim H.M."/>
            <person name="Jeon C.O."/>
        </authorList>
    </citation>
    <scope>NUCLEOTIDE SEQUENCE [LARGE SCALE GENOMIC DNA]</scope>
    <source>
        <strain evidence="2 3">PeD5</strain>
    </source>
</reference>
<accession>A0A6M1LVF9</accession>
<keyword evidence="3" id="KW-1185">Reference proteome</keyword>
<evidence type="ECO:0000313" key="2">
    <source>
        <dbReference type="EMBL" id="NGM24450.1"/>
    </source>
</evidence>
<reference evidence="2 3" key="2">
    <citation type="submission" date="2020-03" db="EMBL/GenBank/DDBJ databases">
        <title>Roseomonas stagni sp. nov., isolated from pond water in Japan.</title>
        <authorList>
            <person name="Furuhata K."/>
            <person name="Miyamoto H."/>
            <person name="Goto K."/>
        </authorList>
    </citation>
    <scope>NUCLEOTIDE SEQUENCE [LARGE SCALE GENOMIC DNA]</scope>
    <source>
        <strain evidence="2 3">PeD5</strain>
    </source>
</reference>
<proteinExistence type="inferred from homology"/>